<name>A0ABN5WN05_9GAMM</name>
<dbReference type="InterPro" id="IPR007459">
    <property type="entry name" value="DNA_pol3_chi"/>
</dbReference>
<gene>
    <name evidence="1" type="primary">holC</name>
    <name evidence="1" type="ORF">HORIV_07920</name>
</gene>
<dbReference type="Proteomes" id="UP000289555">
    <property type="component" value="Chromosome"/>
</dbReference>
<dbReference type="PANTHER" id="PTHR38767">
    <property type="entry name" value="DNA POLYMERASE III SUBUNIT CHI"/>
    <property type="match status" value="1"/>
</dbReference>
<dbReference type="Pfam" id="PF04364">
    <property type="entry name" value="DNA_pol3_chi"/>
    <property type="match status" value="1"/>
</dbReference>
<reference evidence="2" key="1">
    <citation type="journal article" date="2019" name="Microbiol. Resour. Announc.">
        <title>Complete Genome Sequence of Halomonas olivaria, a Moderately Halophilic Bacterium Isolated from Olive Processing Effluents, Obtained by Nanopore Sequencing.</title>
        <authorList>
            <person name="Nagata S."/>
            <person name="Ii K.M."/>
            <person name="Tsukimi T."/>
            <person name="Miura M.C."/>
            <person name="Galipon J."/>
            <person name="Arakawa K."/>
        </authorList>
    </citation>
    <scope>NUCLEOTIDE SEQUENCE [LARGE SCALE GENOMIC DNA]</scope>
    <source>
        <strain evidence="2">TYRC17</strain>
    </source>
</reference>
<keyword evidence="2" id="KW-1185">Reference proteome</keyword>
<dbReference type="InterPro" id="IPR036768">
    <property type="entry name" value="PolIII_chi_sf"/>
</dbReference>
<dbReference type="PANTHER" id="PTHR38767:SF1">
    <property type="entry name" value="DNA POLYMERASE III SUBUNIT CHI"/>
    <property type="match status" value="1"/>
</dbReference>
<dbReference type="Gene3D" id="3.40.50.10110">
    <property type="entry name" value="DNA polymerase III subunit chi"/>
    <property type="match status" value="1"/>
</dbReference>
<protein>
    <submittedName>
        <fullName evidence="1">DNA polymerase III subunit chi</fullName>
    </submittedName>
</protein>
<accession>A0ABN5WN05</accession>
<evidence type="ECO:0000313" key="1">
    <source>
        <dbReference type="EMBL" id="BBI48371.1"/>
    </source>
</evidence>
<organism evidence="1 2">
    <name type="scientific">Vreelandella olivaria</name>
    <dbReference type="NCBI Taxonomy" id="390919"/>
    <lineage>
        <taxon>Bacteria</taxon>
        <taxon>Pseudomonadati</taxon>
        <taxon>Pseudomonadota</taxon>
        <taxon>Gammaproteobacteria</taxon>
        <taxon>Oceanospirillales</taxon>
        <taxon>Halomonadaceae</taxon>
        <taxon>Vreelandella</taxon>
    </lineage>
</organism>
<sequence length="159" mass="18065">MLFVIDVSAIVLPGTAMARIDFYILPDTTLEARLQFACKLAETIWRKGYRLHLHCEDKILAEQADDALWNFRPDAYLPHALEGSEMAASVPITLGWQQLPVPTEETALLNLHPDIPNGVENYARIAEIINQHQQVLIAKRACWQRYKEMGHEVVPHKLG</sequence>
<dbReference type="SUPFAM" id="SSF102400">
    <property type="entry name" value="DNA polymerase III chi subunit"/>
    <property type="match status" value="1"/>
</dbReference>
<proteinExistence type="predicted"/>
<evidence type="ECO:0000313" key="2">
    <source>
        <dbReference type="Proteomes" id="UP000289555"/>
    </source>
</evidence>
<dbReference type="EMBL" id="AP019416">
    <property type="protein sequence ID" value="BBI48371.1"/>
    <property type="molecule type" value="Genomic_DNA"/>
</dbReference>